<dbReference type="GO" id="GO:0006508">
    <property type="term" value="P:proteolysis"/>
    <property type="evidence" value="ECO:0007669"/>
    <property type="project" value="UniProtKB-KW"/>
</dbReference>
<dbReference type="RefSeq" id="WP_146817197.1">
    <property type="nucleotide sequence ID" value="NZ_BJYD01000026.1"/>
</dbReference>
<name>A0A511WYC8_9BACI</name>
<dbReference type="SUPFAM" id="SSF54001">
    <property type="entry name" value="Cysteine proteinases"/>
    <property type="match status" value="7"/>
</dbReference>
<organism evidence="7 8">
    <name type="scientific">Halobacillus faecis</name>
    <dbReference type="NCBI Taxonomy" id="360184"/>
    <lineage>
        <taxon>Bacteria</taxon>
        <taxon>Bacillati</taxon>
        <taxon>Bacillota</taxon>
        <taxon>Bacilli</taxon>
        <taxon>Bacillales</taxon>
        <taxon>Bacillaceae</taxon>
        <taxon>Halobacillus</taxon>
    </lineage>
</organism>
<dbReference type="PANTHER" id="PTHR47053">
    <property type="entry name" value="MUREIN DD-ENDOPEPTIDASE MEPH-RELATED"/>
    <property type="match status" value="1"/>
</dbReference>
<keyword evidence="3" id="KW-0378">Hydrolase</keyword>
<evidence type="ECO:0000256" key="1">
    <source>
        <dbReference type="ARBA" id="ARBA00007074"/>
    </source>
</evidence>
<feature type="signal peptide" evidence="5">
    <location>
        <begin position="1"/>
        <end position="26"/>
    </location>
</feature>
<gene>
    <name evidence="7" type="ORF">HFA01_27940</name>
</gene>
<evidence type="ECO:0000259" key="6">
    <source>
        <dbReference type="PROSITE" id="PS51935"/>
    </source>
</evidence>
<proteinExistence type="inferred from homology"/>
<comment type="caution">
    <text evidence="7">The sequence shown here is derived from an EMBL/GenBank/DDBJ whole genome shotgun (WGS) entry which is preliminary data.</text>
</comment>
<comment type="similarity">
    <text evidence="1">Belongs to the peptidase C40 family.</text>
</comment>
<feature type="domain" description="NlpC/P60" evidence="6">
    <location>
        <begin position="239"/>
        <end position="367"/>
    </location>
</feature>
<evidence type="ECO:0000313" key="8">
    <source>
        <dbReference type="Proteomes" id="UP000321886"/>
    </source>
</evidence>
<evidence type="ECO:0000256" key="4">
    <source>
        <dbReference type="ARBA" id="ARBA00022807"/>
    </source>
</evidence>
<dbReference type="Proteomes" id="UP000321886">
    <property type="component" value="Unassembled WGS sequence"/>
</dbReference>
<evidence type="ECO:0000256" key="3">
    <source>
        <dbReference type="ARBA" id="ARBA00022801"/>
    </source>
</evidence>
<evidence type="ECO:0000256" key="5">
    <source>
        <dbReference type="SAM" id="SignalP"/>
    </source>
</evidence>
<reference evidence="7 8" key="1">
    <citation type="submission" date="2019-07" db="EMBL/GenBank/DDBJ databases">
        <title>Whole genome shotgun sequence of Halobacillus faecis NBRC 103569.</title>
        <authorList>
            <person name="Hosoyama A."/>
            <person name="Uohara A."/>
            <person name="Ohji S."/>
            <person name="Ichikawa N."/>
        </authorList>
    </citation>
    <scope>NUCLEOTIDE SEQUENCE [LARGE SCALE GENOMIC DNA]</scope>
    <source>
        <strain evidence="7 8">NBRC 103569</strain>
    </source>
</reference>
<dbReference type="PANTHER" id="PTHR47053:SF1">
    <property type="entry name" value="MUREIN DD-ENDOPEPTIDASE MEPH-RELATED"/>
    <property type="match status" value="1"/>
</dbReference>
<dbReference type="GO" id="GO:0008234">
    <property type="term" value="F:cysteine-type peptidase activity"/>
    <property type="evidence" value="ECO:0007669"/>
    <property type="project" value="UniProtKB-KW"/>
</dbReference>
<dbReference type="PROSITE" id="PS51935">
    <property type="entry name" value="NLPC_P60"/>
    <property type="match status" value="6"/>
</dbReference>
<dbReference type="InterPro" id="IPR000064">
    <property type="entry name" value="NLP_P60_dom"/>
</dbReference>
<sequence length="1155" mass="128141">MKGKWKYYLWMMTFLMAWLPCTYVNAESTDHPLQSMEIKKTNVEVGDVLKLQATLQEDYFDKPVGYIKAEFISPSGNVKKHAFLSVDKESALWTGNYQVEEFIENGEWKLTSLTVGYRMNGPADYNSWSVKYDQIGNYSFTVENNETEDLASPTIQDVSIIKDQERLQASDSVRIEAKVSDDLSGVVHVAAIYMGKTITMSKEESTGKYVGTFDVRASTRVGLYSFEEMIAIDKIGNKTTIDNSTLDLDFEVIESPKSKLVLSEAESYLGWYNYGFHYTIGEIYYLSIGYNLPTDMEELSTIGKKVERNNLQVGDLVFFDYEGQSKVAMYIGDNQVIHRTKSNVVGIDNINNGTYWGQRYVEGRRILDMPNYLMDEEVENMRSGTYPIYYDGNENGVDFVNEVLTNALGYDQADTIEEQAELGESIERERILSGDLVFMGIKETNQLTHVGIHTGWHGGDYIYIPTVESDNRITTKSIDDPNWPRGVEFIKAKRLKYVPGSTANDTEEFGHPLTKTADNYVGTPYQYGGDSDGGFDSSGFVQYIFNEALGFELPRTVSEQAGIGQSVAKQDLQEGDLVFFSKDEDSGLTHVAIYAGDDKIIHPTVSRGVIVGEMEGSSYWGPRYTEARRVEDQPELGSTFTHPLTQEAETHVGTPYEYGGDNGESFDSSGFVQYVFNEALDFDMPRTVSGQADIGQSVAKENLQEGDLVFFSKDEDSGLTHVAIYAGDDQIIHPTVSQGVVVGEMEGNSYWGPRYTEARRVEDQPELGSAFTHPLTQSAETHLGTPYEYGGDNGESFDSSGFVKYVFNEALGLELPRTVSKQANLGQAIAKEDLQQGDLVFFSKDEDSGLTHVAIYAGDDQIIHPTVSKGVVVGEMEGNSYWGPRYTEARRVEDQPELGAKFTHPLTQAAETHLGTPYEYGGDNGGAFDSSGFVQYLFSEALGLELPRTVSEQAGLGQSVEKEDLQEGDLVFFSKDEDSGVTHVAIYAGNDQIIHPTVSQGVVVGEMEGSSYWGPRYTEARRVGDQPELGSAFTHPLTQAAETHVGMPYEYGGDNGEAFDSSGFVQYVFNEALGLELPRTVSEQANLGQFVAKEDLQEGDLVFFSKDEDSGVTHVAIYAGDDQIIHPTVSQGVVVGEMESSSYWGPRYTEARRVE</sequence>
<dbReference type="OrthoDB" id="9813368at2"/>
<keyword evidence="5" id="KW-0732">Signal</keyword>
<feature type="chain" id="PRO_5039497290" description="NlpC/P60 domain-containing protein" evidence="5">
    <location>
        <begin position="27"/>
        <end position="1155"/>
    </location>
</feature>
<feature type="domain" description="NlpC/P60" evidence="6">
    <location>
        <begin position="638"/>
        <end position="762"/>
    </location>
</feature>
<keyword evidence="2" id="KW-0645">Protease</keyword>
<dbReference type="Pfam" id="PF00877">
    <property type="entry name" value="NLPC_P60"/>
    <property type="match status" value="7"/>
</dbReference>
<keyword evidence="8" id="KW-1185">Reference proteome</keyword>
<feature type="domain" description="NlpC/P60" evidence="6">
    <location>
        <begin position="900"/>
        <end position="1024"/>
    </location>
</feature>
<evidence type="ECO:0000313" key="7">
    <source>
        <dbReference type="EMBL" id="GEN54532.1"/>
    </source>
</evidence>
<protein>
    <recommendedName>
        <fullName evidence="6">NlpC/P60 domain-containing protein</fullName>
    </recommendedName>
</protein>
<dbReference type="InterPro" id="IPR051202">
    <property type="entry name" value="Peptidase_C40"/>
</dbReference>
<evidence type="ECO:0000256" key="2">
    <source>
        <dbReference type="ARBA" id="ARBA00022670"/>
    </source>
</evidence>
<dbReference type="Gene3D" id="3.90.1720.10">
    <property type="entry name" value="endopeptidase domain like (from Nostoc punctiforme)"/>
    <property type="match status" value="7"/>
</dbReference>
<dbReference type="AlphaFoldDB" id="A0A511WYC8"/>
<feature type="domain" description="NlpC/P60" evidence="6">
    <location>
        <begin position="1031"/>
        <end position="1155"/>
    </location>
</feature>
<feature type="domain" description="NlpC/P60" evidence="6">
    <location>
        <begin position="507"/>
        <end position="631"/>
    </location>
</feature>
<feature type="domain" description="NlpC/P60" evidence="6">
    <location>
        <begin position="769"/>
        <end position="893"/>
    </location>
</feature>
<keyword evidence="4" id="KW-0788">Thiol protease</keyword>
<accession>A0A511WYC8</accession>
<dbReference type="InterPro" id="IPR038765">
    <property type="entry name" value="Papain-like_cys_pep_sf"/>
</dbReference>
<dbReference type="EMBL" id="BJYD01000026">
    <property type="protein sequence ID" value="GEN54532.1"/>
    <property type="molecule type" value="Genomic_DNA"/>
</dbReference>